<dbReference type="FunCoup" id="A0A3P8ZSQ2">
    <property type="interactions" value="1"/>
</dbReference>
<dbReference type="InterPro" id="IPR001073">
    <property type="entry name" value="C1q_dom"/>
</dbReference>
<dbReference type="OrthoDB" id="6080680at2759"/>
<dbReference type="Ensembl" id="ENSELUT00000006046.3">
    <property type="protein sequence ID" value="ENSELUP00000031328.1"/>
    <property type="gene ID" value="ENSELUG00000008847.3"/>
</dbReference>
<dbReference type="PANTHER" id="PTHR22923:SF103">
    <property type="entry name" value="CEREBELLIN 20-RELATED"/>
    <property type="match status" value="1"/>
</dbReference>
<dbReference type="InParanoid" id="A0A3P8ZSQ2"/>
<dbReference type="GeneID" id="105011189"/>
<sequence>MNREMRALVLLSLLGAVLSNEYTWDVPGQETVNINTDNVCLTDQTSCGCCLMQKQMLRMEQFFNMSLNELQASLDKAKAVLNNVRASRSAFSVALTDTRRCEGPYREPKTIVYQHVFINLGNGYNNLTGVFTVPRSGVYSLALTVYSDAGAPSSTLAACAGLVLNGRQLAALSETNMQDQEDSTSAVLAVQLQAGDKVWVTLPTGCFLCDDQTHYNTFTGFLLYSTD</sequence>
<evidence type="ECO:0000256" key="1">
    <source>
        <dbReference type="ARBA" id="ARBA00004613"/>
    </source>
</evidence>
<protein>
    <recommendedName>
        <fullName evidence="5">C1q domain-containing protein</fullName>
    </recommendedName>
</protein>
<evidence type="ECO:0000313" key="6">
    <source>
        <dbReference type="Ensembl" id="ENSELUP00000031328.1"/>
    </source>
</evidence>
<keyword evidence="2" id="KW-0964">Secreted</keyword>
<name>A0A3P8ZSQ2_ESOLU</name>
<dbReference type="SUPFAM" id="SSF49842">
    <property type="entry name" value="TNF-like"/>
    <property type="match status" value="1"/>
</dbReference>
<dbReference type="OMA" id="TCGCCLM"/>
<comment type="subcellular location">
    <subcellularLocation>
        <location evidence="1">Secreted</location>
    </subcellularLocation>
</comment>
<dbReference type="SMART" id="SM00110">
    <property type="entry name" value="C1Q"/>
    <property type="match status" value="1"/>
</dbReference>
<dbReference type="GO" id="GO:0005576">
    <property type="term" value="C:extracellular region"/>
    <property type="evidence" value="ECO:0007669"/>
    <property type="project" value="UniProtKB-SubCell"/>
</dbReference>
<dbReference type="Proteomes" id="UP000265140">
    <property type="component" value="Chromosome 1"/>
</dbReference>
<dbReference type="PANTHER" id="PTHR22923">
    <property type="entry name" value="CEREBELLIN-RELATED"/>
    <property type="match status" value="1"/>
</dbReference>
<dbReference type="Pfam" id="PF00386">
    <property type="entry name" value="C1q"/>
    <property type="match status" value="1"/>
</dbReference>
<dbReference type="Bgee" id="ENSELUG00000008847">
    <property type="expression patterns" value="Expressed in muscle tissue and 1 other cell type or tissue"/>
</dbReference>
<dbReference type="GO" id="GO:0099558">
    <property type="term" value="P:maintenance of synapse structure"/>
    <property type="evidence" value="ECO:0007669"/>
    <property type="project" value="TreeGrafter"/>
</dbReference>
<reference evidence="6" key="4">
    <citation type="submission" date="2025-09" db="UniProtKB">
        <authorList>
            <consortium name="Ensembl"/>
        </authorList>
    </citation>
    <scope>IDENTIFICATION</scope>
</reference>
<evidence type="ECO:0000313" key="7">
    <source>
        <dbReference type="Proteomes" id="UP000265140"/>
    </source>
</evidence>
<reference evidence="6" key="3">
    <citation type="submission" date="2025-08" db="UniProtKB">
        <authorList>
            <consortium name="Ensembl"/>
        </authorList>
    </citation>
    <scope>IDENTIFICATION</scope>
</reference>
<dbReference type="Gene3D" id="2.60.120.40">
    <property type="match status" value="1"/>
</dbReference>
<dbReference type="InterPro" id="IPR050822">
    <property type="entry name" value="Cerebellin_Synaptic_Org"/>
</dbReference>
<feature type="signal peptide" evidence="4">
    <location>
        <begin position="1"/>
        <end position="19"/>
    </location>
</feature>
<dbReference type="PRINTS" id="PR00007">
    <property type="entry name" value="COMPLEMNTC1Q"/>
</dbReference>
<dbReference type="RefSeq" id="XP_010869340.1">
    <property type="nucleotide sequence ID" value="XM_010871038.2"/>
</dbReference>
<evidence type="ECO:0000256" key="4">
    <source>
        <dbReference type="SAM" id="SignalP"/>
    </source>
</evidence>
<keyword evidence="7" id="KW-1185">Reference proteome</keyword>
<dbReference type="KEGG" id="els:105011189"/>
<dbReference type="PROSITE" id="PS50871">
    <property type="entry name" value="C1Q"/>
    <property type="match status" value="1"/>
</dbReference>
<organism evidence="6 7">
    <name type="scientific">Esox lucius</name>
    <name type="common">Northern pike</name>
    <dbReference type="NCBI Taxonomy" id="8010"/>
    <lineage>
        <taxon>Eukaryota</taxon>
        <taxon>Metazoa</taxon>
        <taxon>Chordata</taxon>
        <taxon>Craniata</taxon>
        <taxon>Vertebrata</taxon>
        <taxon>Euteleostomi</taxon>
        <taxon>Actinopterygii</taxon>
        <taxon>Neopterygii</taxon>
        <taxon>Teleostei</taxon>
        <taxon>Protacanthopterygii</taxon>
        <taxon>Esociformes</taxon>
        <taxon>Esocidae</taxon>
        <taxon>Esox</taxon>
    </lineage>
</organism>
<dbReference type="GeneTree" id="ENSGT00940000163520"/>
<proteinExistence type="predicted"/>
<keyword evidence="3 4" id="KW-0732">Signal</keyword>
<dbReference type="GO" id="GO:0045202">
    <property type="term" value="C:synapse"/>
    <property type="evidence" value="ECO:0007669"/>
    <property type="project" value="TreeGrafter"/>
</dbReference>
<evidence type="ECO:0000259" key="5">
    <source>
        <dbReference type="PROSITE" id="PS50871"/>
    </source>
</evidence>
<dbReference type="CTD" id="100002173"/>
<reference evidence="7" key="1">
    <citation type="journal article" date="2014" name="PLoS ONE">
        <title>The genome and linkage map of the northern pike (Esox lucius): conserved synteny revealed between the salmonid sister group and the Neoteleostei.</title>
        <authorList>
            <person name="Rondeau E.B."/>
            <person name="Minkley D.R."/>
            <person name="Leong J.S."/>
            <person name="Messmer A.M."/>
            <person name="Jantzen J.R."/>
            <person name="von Schalburg K.R."/>
            <person name="Lemon C."/>
            <person name="Bird N.H."/>
            <person name="Koop B.F."/>
        </authorList>
    </citation>
    <scope>NUCLEOTIDE SEQUENCE</scope>
</reference>
<feature type="domain" description="C1q" evidence="5">
    <location>
        <begin position="84"/>
        <end position="227"/>
    </location>
</feature>
<evidence type="ECO:0000256" key="2">
    <source>
        <dbReference type="ARBA" id="ARBA00022525"/>
    </source>
</evidence>
<feature type="chain" id="PRO_5017952440" description="C1q domain-containing protein" evidence="4">
    <location>
        <begin position="20"/>
        <end position="227"/>
    </location>
</feature>
<dbReference type="AlphaFoldDB" id="A0A3P8ZSQ2"/>
<reference evidence="6" key="2">
    <citation type="submission" date="2020-02" db="EMBL/GenBank/DDBJ databases">
        <title>Esox lucius (northern pike) genome, fEsoLuc1, primary haplotype.</title>
        <authorList>
            <person name="Myers G."/>
            <person name="Karagic N."/>
            <person name="Meyer A."/>
            <person name="Pippel M."/>
            <person name="Reichard M."/>
            <person name="Winkler S."/>
            <person name="Tracey A."/>
            <person name="Sims Y."/>
            <person name="Howe K."/>
            <person name="Rhie A."/>
            <person name="Formenti G."/>
            <person name="Durbin R."/>
            <person name="Fedrigo O."/>
            <person name="Jarvis E.D."/>
        </authorList>
    </citation>
    <scope>NUCLEOTIDE SEQUENCE [LARGE SCALE GENOMIC DNA]</scope>
</reference>
<accession>A0A3P8ZSQ2</accession>
<evidence type="ECO:0000256" key="3">
    <source>
        <dbReference type="ARBA" id="ARBA00022729"/>
    </source>
</evidence>
<dbReference type="InterPro" id="IPR008983">
    <property type="entry name" value="Tumour_necrosis_fac-like_dom"/>
</dbReference>